<evidence type="ECO:0008006" key="4">
    <source>
        <dbReference type="Google" id="ProtNLM"/>
    </source>
</evidence>
<sequence>MYRFFPYCGLANHVLFIGMALWIWHAVSRAIIDLYSRCFAYVGILYKVYCDFSSQEPVDDLFQSHLRCVRAMLDYSQLNYTCTQNMEKHVDISLI</sequence>
<reference evidence="2 3" key="1">
    <citation type="submission" date="2023-09" db="EMBL/GenBank/DDBJ databases">
        <title>Multi-omics analysis of a traditional fermented food reveals byproduct-associated fungal strains for waste-to-food upcycling.</title>
        <authorList>
            <consortium name="Lawrence Berkeley National Laboratory"/>
            <person name="Rekdal V.M."/>
            <person name="Villalobos-Escobedo J.M."/>
            <person name="Rodriguez-Valeron N."/>
            <person name="Garcia M.O."/>
            <person name="Vasquez D.P."/>
            <person name="Damayanti I."/>
            <person name="Sorensen P.M."/>
            <person name="Baidoo E.E."/>
            <person name="De Carvalho A.C."/>
            <person name="Riley R."/>
            <person name="Lipzen A."/>
            <person name="He G."/>
            <person name="Yan M."/>
            <person name="Haridas S."/>
            <person name="Daum C."/>
            <person name="Yoshinaga Y."/>
            <person name="Ng V."/>
            <person name="Grigoriev I.V."/>
            <person name="Munk R."/>
            <person name="Nuraida L."/>
            <person name="Wijaya C.H."/>
            <person name="Morales P.-C."/>
            <person name="Keasling J.D."/>
        </authorList>
    </citation>
    <scope>NUCLEOTIDE SEQUENCE [LARGE SCALE GENOMIC DNA]</scope>
    <source>
        <strain evidence="2 3">FGSC 2613</strain>
    </source>
</reference>
<comment type="caution">
    <text evidence="2">The sequence shown here is derived from an EMBL/GenBank/DDBJ whole genome shotgun (WGS) entry which is preliminary data.</text>
</comment>
<dbReference type="Proteomes" id="UP001451303">
    <property type="component" value="Unassembled WGS sequence"/>
</dbReference>
<keyword evidence="3" id="KW-1185">Reference proteome</keyword>
<keyword evidence="1" id="KW-0472">Membrane</keyword>
<evidence type="ECO:0000256" key="1">
    <source>
        <dbReference type="SAM" id="Phobius"/>
    </source>
</evidence>
<dbReference type="EMBL" id="JAVLET010000004">
    <property type="protein sequence ID" value="KAL0471016.1"/>
    <property type="molecule type" value="Genomic_DNA"/>
</dbReference>
<feature type="transmembrane region" description="Helical" evidence="1">
    <location>
        <begin position="7"/>
        <end position="27"/>
    </location>
</feature>
<keyword evidence="1" id="KW-0812">Transmembrane</keyword>
<gene>
    <name evidence="2" type="ORF">QR685DRAFT_271712</name>
</gene>
<name>A0ABR3DEB4_NEUIN</name>
<protein>
    <recommendedName>
        <fullName evidence="4">Secreted protein</fullName>
    </recommendedName>
</protein>
<keyword evidence="1" id="KW-1133">Transmembrane helix</keyword>
<evidence type="ECO:0000313" key="2">
    <source>
        <dbReference type="EMBL" id="KAL0471016.1"/>
    </source>
</evidence>
<organism evidence="2 3">
    <name type="scientific">Neurospora intermedia</name>
    <dbReference type="NCBI Taxonomy" id="5142"/>
    <lineage>
        <taxon>Eukaryota</taxon>
        <taxon>Fungi</taxon>
        <taxon>Dikarya</taxon>
        <taxon>Ascomycota</taxon>
        <taxon>Pezizomycotina</taxon>
        <taxon>Sordariomycetes</taxon>
        <taxon>Sordariomycetidae</taxon>
        <taxon>Sordariales</taxon>
        <taxon>Sordariaceae</taxon>
        <taxon>Neurospora</taxon>
    </lineage>
</organism>
<proteinExistence type="predicted"/>
<accession>A0ABR3DEB4</accession>
<evidence type="ECO:0000313" key="3">
    <source>
        <dbReference type="Proteomes" id="UP001451303"/>
    </source>
</evidence>